<evidence type="ECO:0000256" key="11">
    <source>
        <dbReference type="RuleBase" id="RU910715"/>
    </source>
</evidence>
<reference evidence="12" key="1">
    <citation type="submission" date="2010-04" db="EMBL/GenBank/DDBJ databases">
        <authorList>
            <person name="Reid K.E."/>
            <person name="Liao N."/>
            <person name="Chan S."/>
            <person name="Docking R."/>
            <person name="Taylor G."/>
            <person name="Moore R."/>
            <person name="Mayo M."/>
            <person name="Munro S."/>
            <person name="King J."/>
            <person name="Yanchuk A."/>
            <person name="Holt R."/>
            <person name="Jones S."/>
            <person name="Marra M."/>
            <person name="Ritland C.E."/>
            <person name="Ritland K."/>
            <person name="Bohlmann J."/>
        </authorList>
    </citation>
    <scope>NUCLEOTIDE SEQUENCE</scope>
    <source>
        <tissue evidence="12">Bud</tissue>
    </source>
</reference>
<keyword evidence="9 11" id="KW-0472">Membrane</keyword>
<feature type="transmembrane region" description="Helical" evidence="11">
    <location>
        <begin position="162"/>
        <end position="182"/>
    </location>
</feature>
<keyword evidence="5 11" id="KW-0762">Sugar transport</keyword>
<evidence type="ECO:0000256" key="9">
    <source>
        <dbReference type="ARBA" id="ARBA00023136"/>
    </source>
</evidence>
<keyword evidence="4" id="KW-1003">Cell membrane</keyword>
<feature type="transmembrane region" description="Helical" evidence="11">
    <location>
        <begin position="6"/>
        <end position="31"/>
    </location>
</feature>
<feature type="transmembrane region" description="Helical" evidence="11">
    <location>
        <begin position="103"/>
        <end position="124"/>
    </location>
</feature>
<evidence type="ECO:0000256" key="6">
    <source>
        <dbReference type="ARBA" id="ARBA00022692"/>
    </source>
</evidence>
<evidence type="ECO:0000256" key="10">
    <source>
        <dbReference type="ARBA" id="ARBA00037238"/>
    </source>
</evidence>
<evidence type="ECO:0000256" key="8">
    <source>
        <dbReference type="ARBA" id="ARBA00022989"/>
    </source>
</evidence>
<evidence type="ECO:0000256" key="7">
    <source>
        <dbReference type="ARBA" id="ARBA00022737"/>
    </source>
</evidence>
<feature type="transmembrane region" description="Helical" evidence="11">
    <location>
        <begin position="43"/>
        <end position="62"/>
    </location>
</feature>
<dbReference type="FunFam" id="1.20.1280.290:FF:000001">
    <property type="entry name" value="Bidirectional sugar transporter SWEET"/>
    <property type="match status" value="1"/>
</dbReference>
<evidence type="ECO:0000256" key="2">
    <source>
        <dbReference type="ARBA" id="ARBA00007809"/>
    </source>
</evidence>
<evidence type="ECO:0000256" key="4">
    <source>
        <dbReference type="ARBA" id="ARBA00022475"/>
    </source>
</evidence>
<sequence length="293" mass="32453">MHYPLQLALGIVGNGTSLALFLSPLPTFWSIYKLRSTQEFSELPYVCTLFTCALWLLYGTPFVKPNSILILTINGVGFILEFFYLMCYLAFAPKKRKIKTMRFTFIMSLAFVGVVLITLLAIHTNASRQLVAGTVCVLLSIAMYASPLLIIGLVIRTKSVEYMPFLLALFNLLNALTWAAYSVVTRDIFVAIPNGIGCVCGFIQLTVYCIYRNSKAIPSTKIEDVSQTKPNDAVHGSSIQKVQEDSVVSTKVSSPRFLSLQRVSPRIDPALRARCEDTLIVIDTLSREASSSP</sequence>
<dbReference type="PANTHER" id="PTHR10791:SF30">
    <property type="entry name" value="SUGAR TRANSPORTER SWEET1"/>
    <property type="match status" value="1"/>
</dbReference>
<feature type="transmembrane region" description="Helical" evidence="11">
    <location>
        <begin position="68"/>
        <end position="91"/>
    </location>
</feature>
<dbReference type="Gene3D" id="1.20.1280.290">
    <property type="match status" value="2"/>
</dbReference>
<dbReference type="PANTHER" id="PTHR10791">
    <property type="entry name" value="RAG1-ACTIVATING PROTEIN 1"/>
    <property type="match status" value="1"/>
</dbReference>
<evidence type="ECO:0000256" key="3">
    <source>
        <dbReference type="ARBA" id="ARBA00022448"/>
    </source>
</evidence>
<dbReference type="AlphaFoldDB" id="D5AB08"/>
<protein>
    <recommendedName>
        <fullName evidence="11">Bidirectional sugar transporter SWEET</fullName>
    </recommendedName>
</protein>
<dbReference type="Pfam" id="PF03083">
    <property type="entry name" value="MtN3_slv"/>
    <property type="match status" value="2"/>
</dbReference>
<keyword evidence="3 11" id="KW-0813">Transport</keyword>
<name>D5AB08_PICSI</name>
<dbReference type="OMA" id="VHTLQFT"/>
<evidence type="ECO:0000256" key="5">
    <source>
        <dbReference type="ARBA" id="ARBA00022597"/>
    </source>
</evidence>
<proteinExistence type="evidence at transcript level"/>
<keyword evidence="6 11" id="KW-0812">Transmembrane</keyword>
<evidence type="ECO:0000256" key="1">
    <source>
        <dbReference type="ARBA" id="ARBA00004651"/>
    </source>
</evidence>
<dbReference type="FunFam" id="1.20.1280.290:FF:000002">
    <property type="entry name" value="Bidirectional sugar transporter SWEET"/>
    <property type="match status" value="1"/>
</dbReference>
<dbReference type="GO" id="GO:0005886">
    <property type="term" value="C:plasma membrane"/>
    <property type="evidence" value="ECO:0007669"/>
    <property type="project" value="UniProtKB-SubCell"/>
</dbReference>
<organism evidence="12">
    <name type="scientific">Picea sitchensis</name>
    <name type="common">Sitka spruce</name>
    <name type="synonym">Pinus sitchensis</name>
    <dbReference type="NCBI Taxonomy" id="3332"/>
    <lineage>
        <taxon>Eukaryota</taxon>
        <taxon>Viridiplantae</taxon>
        <taxon>Streptophyta</taxon>
        <taxon>Embryophyta</taxon>
        <taxon>Tracheophyta</taxon>
        <taxon>Spermatophyta</taxon>
        <taxon>Pinopsida</taxon>
        <taxon>Pinidae</taxon>
        <taxon>Conifers I</taxon>
        <taxon>Pinales</taxon>
        <taxon>Pinaceae</taxon>
        <taxon>Picea</taxon>
    </lineage>
</organism>
<keyword evidence="7" id="KW-0677">Repeat</keyword>
<comment type="function">
    <text evidence="11">Mediates both low-affinity uptake and efflux of sugar across the membrane.</text>
</comment>
<dbReference type="InterPro" id="IPR047664">
    <property type="entry name" value="SWEET"/>
</dbReference>
<accession>D5AB08</accession>
<dbReference type="GO" id="GO:0051119">
    <property type="term" value="F:sugar transmembrane transporter activity"/>
    <property type="evidence" value="ECO:0007669"/>
    <property type="project" value="InterPro"/>
</dbReference>
<dbReference type="InterPro" id="IPR004316">
    <property type="entry name" value="SWEET_rpt"/>
</dbReference>
<comment type="similarity">
    <text evidence="2 11">Belongs to the SWEET sugar transporter family.</text>
</comment>
<keyword evidence="8 11" id="KW-1133">Transmembrane helix</keyword>
<comment type="subcellular location">
    <subcellularLocation>
        <location evidence="1 11">Cell membrane</location>
        <topology evidence="1 11">Multi-pass membrane protein</topology>
    </subcellularLocation>
</comment>
<feature type="transmembrane region" description="Helical" evidence="11">
    <location>
        <begin position="130"/>
        <end position="155"/>
    </location>
</feature>
<evidence type="ECO:0000313" key="12">
    <source>
        <dbReference type="EMBL" id="ADE76727.1"/>
    </source>
</evidence>
<feature type="transmembrane region" description="Helical" evidence="11">
    <location>
        <begin position="188"/>
        <end position="211"/>
    </location>
</feature>
<dbReference type="EMBL" id="BT123405">
    <property type="protein sequence ID" value="ADE76727.1"/>
    <property type="molecule type" value="mRNA"/>
</dbReference>
<comment type="function">
    <text evidence="10">Mediates both low-affinity uptake and efflux of sugar across the plasma membrane.</text>
</comment>